<dbReference type="EMBL" id="CP009048">
    <property type="protein sequence ID" value="AIL60407.1"/>
    <property type="molecule type" value="Genomic_DNA"/>
</dbReference>
<dbReference type="HOGENOM" id="CLU_1160290_0_0_6"/>
<evidence type="ECO:0000313" key="1">
    <source>
        <dbReference type="EMBL" id="AIL60407.1"/>
    </source>
</evidence>
<name>A0A077F4K8_9PSED</name>
<dbReference type="KEGG" id="palk:PSAKL28_11810"/>
<evidence type="ECO:0000313" key="2">
    <source>
        <dbReference type="Proteomes" id="UP000028931"/>
    </source>
</evidence>
<reference evidence="1 2" key="1">
    <citation type="submission" date="2014-07" db="EMBL/GenBank/DDBJ databases">
        <authorList>
            <person name="Lee K."/>
            <person name="Lim J.Y."/>
            <person name="Hwang I."/>
        </authorList>
    </citation>
    <scope>NUCLEOTIDE SEQUENCE [LARGE SCALE GENOMIC DNA]</scope>
    <source>
        <strain evidence="1 2">KL28</strain>
    </source>
</reference>
<dbReference type="OrthoDB" id="7028722at2"/>
<organism evidence="1 2">
    <name type="scientific">Pseudomonas alkylphenolica</name>
    <dbReference type="NCBI Taxonomy" id="237609"/>
    <lineage>
        <taxon>Bacteria</taxon>
        <taxon>Pseudomonadati</taxon>
        <taxon>Pseudomonadota</taxon>
        <taxon>Gammaproteobacteria</taxon>
        <taxon>Pseudomonadales</taxon>
        <taxon>Pseudomonadaceae</taxon>
        <taxon>Pseudomonas</taxon>
    </lineage>
</organism>
<protein>
    <submittedName>
        <fullName evidence="1">Uncharacterized protein</fullName>
    </submittedName>
</protein>
<sequence length="232" mass="25357">MAFNPAQNFNISTHRTDDYCISTDTGEIIGQYVSYAFTPPTDPIQEPKSEAVSSGSKSCLSSKQSQDALRLLSAANDSQNAPPEPQKKIATMKSVTRPFTVMHNPLHRLIALADVHPEHDLYDLRAQNWVEDYVMAACYTVAKASKGKLNVSPQHVYAAVKMPDISTAAVRNATGLGKSQGSLIAQCARHALDGMMMYLEHNPQVRDVLQAELDCIDDCTSAYTLLRQANAA</sequence>
<gene>
    <name evidence="1" type="ORF">PSAKL28_11810</name>
</gene>
<dbReference type="Proteomes" id="UP000028931">
    <property type="component" value="Chromosome"/>
</dbReference>
<dbReference type="RefSeq" id="WP_038607864.1">
    <property type="nucleotide sequence ID" value="NZ_CP009048.1"/>
</dbReference>
<accession>A0A077F4K8</accession>
<proteinExistence type="predicted"/>
<dbReference type="AlphaFoldDB" id="A0A077F4K8"/>